<evidence type="ECO:0000313" key="2">
    <source>
        <dbReference type="EMBL" id="TWH79250.1"/>
    </source>
</evidence>
<name>A0A562J820_9BACI</name>
<dbReference type="RefSeq" id="WP_144545933.1">
    <property type="nucleotide sequence ID" value="NZ_CBCSDC010000032.1"/>
</dbReference>
<feature type="chain" id="PRO_5022042725" evidence="1">
    <location>
        <begin position="32"/>
        <end position="255"/>
    </location>
</feature>
<dbReference type="EMBL" id="VLKI01000024">
    <property type="protein sequence ID" value="TWH79250.1"/>
    <property type="molecule type" value="Genomic_DNA"/>
</dbReference>
<gene>
    <name evidence="2" type="ORF">IQ19_04997</name>
</gene>
<reference evidence="2 3" key="1">
    <citation type="journal article" date="2015" name="Stand. Genomic Sci.">
        <title>Genomic Encyclopedia of Bacterial and Archaeal Type Strains, Phase III: the genomes of soil and plant-associated and newly described type strains.</title>
        <authorList>
            <person name="Whitman W.B."/>
            <person name="Woyke T."/>
            <person name="Klenk H.P."/>
            <person name="Zhou Y."/>
            <person name="Lilburn T.G."/>
            <person name="Beck B.J."/>
            <person name="De Vos P."/>
            <person name="Vandamme P."/>
            <person name="Eisen J.A."/>
            <person name="Garrity G."/>
            <person name="Hugenholtz P."/>
            <person name="Kyrpides N.C."/>
        </authorList>
    </citation>
    <scope>NUCLEOTIDE SEQUENCE [LARGE SCALE GENOMIC DNA]</scope>
    <source>
        <strain evidence="2 3">CGMCC 1.10115</strain>
    </source>
</reference>
<proteinExistence type="predicted"/>
<accession>A0A562J820</accession>
<dbReference type="AlphaFoldDB" id="A0A562J820"/>
<comment type="caution">
    <text evidence="2">The sequence shown here is derived from an EMBL/GenBank/DDBJ whole genome shotgun (WGS) entry which is preliminary data.</text>
</comment>
<dbReference type="OrthoDB" id="2943481at2"/>
<evidence type="ECO:0000256" key="1">
    <source>
        <dbReference type="SAM" id="SignalP"/>
    </source>
</evidence>
<evidence type="ECO:0000313" key="3">
    <source>
        <dbReference type="Proteomes" id="UP000318667"/>
    </source>
</evidence>
<sequence>MRSVKKKISWLAVFSILVLLLSSVLPLSAAAAPQDPQTSPLSSPKAYMKYLKDYSIDDAYESGITDETAAAEAVEDAEATLEEFKKLSKKEKEKYLAILNDPEILEAVFTGEMDKLDKETREDIEWTEEKTEEQSSEDGMVSISALTHTISGTGTMWVLGVRVTEYKIVGTYEYNSYGVTSAVKTQAYVNRNWNPTVVTDLSNKDHYVSGGKYYGDAIFYYKIGLGSLGIVQLGNVFIGIVGSKYGKYSGYFYTR</sequence>
<organism evidence="2 3">
    <name type="scientific">Cytobacillus oceanisediminis</name>
    <dbReference type="NCBI Taxonomy" id="665099"/>
    <lineage>
        <taxon>Bacteria</taxon>
        <taxon>Bacillati</taxon>
        <taxon>Bacillota</taxon>
        <taxon>Bacilli</taxon>
        <taxon>Bacillales</taxon>
        <taxon>Bacillaceae</taxon>
        <taxon>Cytobacillus</taxon>
    </lineage>
</organism>
<dbReference type="GeneID" id="65406064"/>
<keyword evidence="3" id="KW-1185">Reference proteome</keyword>
<protein>
    <submittedName>
        <fullName evidence="2">Uncharacterized protein</fullName>
    </submittedName>
</protein>
<feature type="signal peptide" evidence="1">
    <location>
        <begin position="1"/>
        <end position="31"/>
    </location>
</feature>
<keyword evidence="1" id="KW-0732">Signal</keyword>
<dbReference type="Proteomes" id="UP000318667">
    <property type="component" value="Unassembled WGS sequence"/>
</dbReference>